<evidence type="ECO:0008006" key="4">
    <source>
        <dbReference type="Google" id="ProtNLM"/>
    </source>
</evidence>
<dbReference type="AlphaFoldDB" id="A0A6N6M6M9"/>
<gene>
    <name evidence="2" type="ORF">F3059_04800</name>
</gene>
<proteinExistence type="predicted"/>
<sequence length="166" mass="19236">MTKIRLLFLVTIFISSFAFGQSDNKKKLKAELIGTWEFVELRDAQGNKVDTIFHNVPGLDKQGWEIPKGPLLTYNSNGTYSKQFTPQNTDTGNWYYDKKKKSIIHKLYYSKPYGAAAQYLIDKGHAKQDESGNYYEVITDQVVKLTDDKLIILEREGRQRTFKKKK</sequence>
<keyword evidence="1" id="KW-0732">Signal</keyword>
<accession>A0A6N6M6M9</accession>
<name>A0A6N6M6M9_9FLAO</name>
<feature type="chain" id="PRO_5027085520" description="Lipocalin-like domain-containing protein" evidence="1">
    <location>
        <begin position="21"/>
        <end position="166"/>
    </location>
</feature>
<dbReference type="EMBL" id="WACR01000003">
    <property type="protein sequence ID" value="KAB1065277.1"/>
    <property type="molecule type" value="Genomic_DNA"/>
</dbReference>
<evidence type="ECO:0000256" key="1">
    <source>
        <dbReference type="SAM" id="SignalP"/>
    </source>
</evidence>
<feature type="signal peptide" evidence="1">
    <location>
        <begin position="1"/>
        <end position="20"/>
    </location>
</feature>
<dbReference type="OrthoDB" id="1425941at2"/>
<organism evidence="2 3">
    <name type="scientific">Salibacter halophilus</name>
    <dbReference type="NCBI Taxonomy" id="1803916"/>
    <lineage>
        <taxon>Bacteria</taxon>
        <taxon>Pseudomonadati</taxon>
        <taxon>Bacteroidota</taxon>
        <taxon>Flavobacteriia</taxon>
        <taxon>Flavobacteriales</taxon>
        <taxon>Salibacteraceae</taxon>
        <taxon>Salibacter</taxon>
    </lineage>
</organism>
<evidence type="ECO:0000313" key="3">
    <source>
        <dbReference type="Proteomes" id="UP000435357"/>
    </source>
</evidence>
<reference evidence="2 3" key="1">
    <citation type="submission" date="2019-09" db="EMBL/GenBank/DDBJ databases">
        <title>Genomes of Cryomorphaceae.</title>
        <authorList>
            <person name="Bowman J.P."/>
        </authorList>
    </citation>
    <scope>NUCLEOTIDE SEQUENCE [LARGE SCALE GENOMIC DNA]</scope>
    <source>
        <strain evidence="2 3">KCTC 52047</strain>
    </source>
</reference>
<protein>
    <recommendedName>
        <fullName evidence="4">Lipocalin-like domain-containing protein</fullName>
    </recommendedName>
</protein>
<dbReference type="RefSeq" id="WP_151166988.1">
    <property type="nucleotide sequence ID" value="NZ_WACR01000003.1"/>
</dbReference>
<comment type="caution">
    <text evidence="2">The sequence shown here is derived from an EMBL/GenBank/DDBJ whole genome shotgun (WGS) entry which is preliminary data.</text>
</comment>
<keyword evidence="3" id="KW-1185">Reference proteome</keyword>
<evidence type="ECO:0000313" key="2">
    <source>
        <dbReference type="EMBL" id="KAB1065277.1"/>
    </source>
</evidence>
<dbReference type="Proteomes" id="UP000435357">
    <property type="component" value="Unassembled WGS sequence"/>
</dbReference>